<evidence type="ECO:0000313" key="3">
    <source>
        <dbReference type="EMBL" id="MEQ2564461.1"/>
    </source>
</evidence>
<dbReference type="Gene3D" id="2.10.270.10">
    <property type="entry name" value="Cholin Binding"/>
    <property type="match status" value="1"/>
</dbReference>
<evidence type="ECO:0000313" key="4">
    <source>
        <dbReference type="Proteomes" id="UP001437460"/>
    </source>
</evidence>
<keyword evidence="4" id="KW-1185">Reference proteome</keyword>
<dbReference type="EMBL" id="JBBMFJ010000046">
    <property type="protein sequence ID" value="MEQ2564461.1"/>
    <property type="molecule type" value="Genomic_DNA"/>
</dbReference>
<comment type="caution">
    <text evidence="3">The sequence shown here is derived from an EMBL/GenBank/DDBJ whole genome shotgun (WGS) entry which is preliminary data.</text>
</comment>
<feature type="chain" id="PRO_5046946894" evidence="2">
    <location>
        <begin position="26"/>
        <end position="107"/>
    </location>
</feature>
<keyword evidence="2" id="KW-0732">Signal</keyword>
<dbReference type="Proteomes" id="UP001437460">
    <property type="component" value="Unassembled WGS sequence"/>
</dbReference>
<sequence>MKKKTGLTLILTILCFLMSAFPAMAGEWHKTAEDQYQYIKDDGTKATGLLELKDGTYYLDDKGNRKTSYWLRYKGDWYFFGEDGQMVTDTWVDNYHVGEDGQMDKMR</sequence>
<evidence type="ECO:0000256" key="2">
    <source>
        <dbReference type="SAM" id="SignalP"/>
    </source>
</evidence>
<dbReference type="Pfam" id="PF19085">
    <property type="entry name" value="Choline_bind_2"/>
    <property type="match status" value="1"/>
</dbReference>
<protein>
    <submittedName>
        <fullName evidence="3">Uncharacterized protein</fullName>
    </submittedName>
</protein>
<feature type="signal peptide" evidence="2">
    <location>
        <begin position="1"/>
        <end position="25"/>
    </location>
</feature>
<organism evidence="3 4">
    <name type="scientific">Ventrimonas faecis</name>
    <dbReference type="NCBI Taxonomy" id="3133170"/>
    <lineage>
        <taxon>Bacteria</taxon>
        <taxon>Bacillati</taxon>
        <taxon>Bacillota</taxon>
        <taxon>Clostridia</taxon>
        <taxon>Lachnospirales</taxon>
        <taxon>Lachnospiraceae</taxon>
        <taxon>Ventrimonas</taxon>
    </lineage>
</organism>
<accession>A0ABV1HQ73</accession>
<dbReference type="RefSeq" id="WP_177291702.1">
    <property type="nucleotide sequence ID" value="NZ_JBBMFJ010000046.1"/>
</dbReference>
<name>A0ABV1HQ73_9FIRM</name>
<keyword evidence="1" id="KW-0677">Repeat</keyword>
<gene>
    <name evidence="3" type="ORF">WMO41_15040</name>
</gene>
<reference evidence="3 4" key="1">
    <citation type="submission" date="2024-03" db="EMBL/GenBank/DDBJ databases">
        <title>Human intestinal bacterial collection.</title>
        <authorList>
            <person name="Pauvert C."/>
            <person name="Hitch T.C.A."/>
            <person name="Clavel T."/>
        </authorList>
    </citation>
    <scope>NUCLEOTIDE SEQUENCE [LARGE SCALE GENOMIC DNA]</scope>
    <source>
        <strain evidence="3 4">CLA-AP-H27</strain>
    </source>
</reference>
<evidence type="ECO:0000256" key="1">
    <source>
        <dbReference type="ARBA" id="ARBA00022737"/>
    </source>
</evidence>
<dbReference type="SUPFAM" id="SSF69360">
    <property type="entry name" value="Cell wall binding repeat"/>
    <property type="match status" value="1"/>
</dbReference>
<dbReference type="InterPro" id="IPR018337">
    <property type="entry name" value="Cell_wall/Cho-bd_repeat"/>
</dbReference>
<proteinExistence type="predicted"/>